<evidence type="ECO:0000259" key="7">
    <source>
        <dbReference type="Pfam" id="PF00441"/>
    </source>
</evidence>
<dbReference type="InterPro" id="IPR013786">
    <property type="entry name" value="AcylCoA_DH/ox_N"/>
</dbReference>
<dbReference type="InterPro" id="IPR046373">
    <property type="entry name" value="Acyl-CoA_Oxase/DH_mid-dom_sf"/>
</dbReference>
<dbReference type="FunFam" id="2.40.110.10:FF:000001">
    <property type="entry name" value="Acyl-CoA dehydrogenase, mitochondrial"/>
    <property type="match status" value="1"/>
</dbReference>
<dbReference type="PANTHER" id="PTHR43884:SF12">
    <property type="entry name" value="ISOVALERYL-COA DEHYDROGENASE, MITOCHONDRIAL-RELATED"/>
    <property type="match status" value="1"/>
</dbReference>
<protein>
    <submittedName>
        <fullName evidence="10">Acyl-CoA dehydrogenase</fullName>
        <ecNumber evidence="10">1.3.99.-</ecNumber>
    </submittedName>
</protein>
<dbReference type="EMBL" id="CP036260">
    <property type="protein sequence ID" value="QDR83471.1"/>
    <property type="molecule type" value="Genomic_DNA"/>
</dbReference>
<dbReference type="FunFam" id="1.20.140.10:FF:000004">
    <property type="entry name" value="Acyl-CoA dehydrogenase FadE25"/>
    <property type="match status" value="1"/>
</dbReference>
<dbReference type="GO" id="GO:0050660">
    <property type="term" value="F:flavin adenine dinucleotide binding"/>
    <property type="evidence" value="ECO:0007669"/>
    <property type="project" value="InterPro"/>
</dbReference>
<dbReference type="InterPro" id="IPR006089">
    <property type="entry name" value="Acyl-CoA_DH_CS"/>
</dbReference>
<dbReference type="InterPro" id="IPR009075">
    <property type="entry name" value="AcylCo_DH/oxidase_C"/>
</dbReference>
<dbReference type="Gene3D" id="1.20.140.10">
    <property type="entry name" value="Butyryl-CoA Dehydrogenase, subunit A, domain 3"/>
    <property type="match status" value="1"/>
</dbReference>
<dbReference type="AlphaFoldDB" id="A0A517E1J6"/>
<dbReference type="InterPro" id="IPR009100">
    <property type="entry name" value="AcylCoA_DH/oxidase_NM_dom_sf"/>
</dbReference>
<dbReference type="Pfam" id="PF02770">
    <property type="entry name" value="Acyl-CoA_dh_M"/>
    <property type="match status" value="1"/>
</dbReference>
<comment type="similarity">
    <text evidence="2 6">Belongs to the acyl-CoA dehydrogenase family.</text>
</comment>
<dbReference type="Pfam" id="PF00441">
    <property type="entry name" value="Acyl-CoA_dh_1"/>
    <property type="match status" value="1"/>
</dbReference>
<proteinExistence type="inferred from homology"/>
<evidence type="ECO:0000313" key="11">
    <source>
        <dbReference type="Proteomes" id="UP000320776"/>
    </source>
</evidence>
<dbReference type="Gene3D" id="1.10.540.10">
    <property type="entry name" value="Acyl-CoA dehydrogenase/oxidase, N-terminal domain"/>
    <property type="match status" value="1"/>
</dbReference>
<geneLocation type="plasmid" evidence="11">
    <name>pspter</name>
</geneLocation>
<dbReference type="EC" id="1.3.99.-" evidence="10"/>
<dbReference type="InterPro" id="IPR006091">
    <property type="entry name" value="Acyl-CoA_Oxase/DH_mid-dom"/>
</dbReference>
<dbReference type="Proteomes" id="UP000320776">
    <property type="component" value="Plasmid pSPTER"/>
</dbReference>
<evidence type="ECO:0000256" key="6">
    <source>
        <dbReference type="RuleBase" id="RU362125"/>
    </source>
</evidence>
<feature type="domain" description="Acyl-CoA dehydrogenase/oxidase C-terminal" evidence="7">
    <location>
        <begin position="264"/>
        <end position="412"/>
    </location>
</feature>
<dbReference type="InterPro" id="IPR037069">
    <property type="entry name" value="AcylCoA_DH/ox_N_sf"/>
</dbReference>
<dbReference type="GO" id="GO:0003995">
    <property type="term" value="F:acyl-CoA dehydrogenase activity"/>
    <property type="evidence" value="ECO:0007669"/>
    <property type="project" value="InterPro"/>
</dbReference>
<evidence type="ECO:0000256" key="4">
    <source>
        <dbReference type="ARBA" id="ARBA00022827"/>
    </source>
</evidence>
<dbReference type="FunFam" id="1.10.540.10:FF:000002">
    <property type="entry name" value="Acyl-CoA dehydrogenase FadE19"/>
    <property type="match status" value="1"/>
</dbReference>
<accession>A0A517E1J6</accession>
<comment type="cofactor">
    <cofactor evidence="1 6">
        <name>FAD</name>
        <dbReference type="ChEBI" id="CHEBI:57692"/>
    </cofactor>
</comment>
<dbReference type="Pfam" id="PF02771">
    <property type="entry name" value="Acyl-CoA_dh_N"/>
    <property type="match status" value="1"/>
</dbReference>
<dbReference type="SUPFAM" id="SSF56645">
    <property type="entry name" value="Acyl-CoA dehydrogenase NM domain-like"/>
    <property type="match status" value="1"/>
</dbReference>
<dbReference type="CDD" id="cd01158">
    <property type="entry name" value="SCAD_SBCAD"/>
    <property type="match status" value="1"/>
</dbReference>
<keyword evidence="4 6" id="KW-0274">FAD</keyword>
<dbReference type="PROSITE" id="PS00073">
    <property type="entry name" value="ACYL_COA_DH_2"/>
    <property type="match status" value="1"/>
</dbReference>
<keyword evidence="10" id="KW-0614">Plasmid</keyword>
<evidence type="ECO:0000256" key="3">
    <source>
        <dbReference type="ARBA" id="ARBA00022630"/>
    </source>
</evidence>
<dbReference type="SUPFAM" id="SSF47203">
    <property type="entry name" value="Acyl-CoA dehydrogenase C-terminal domain-like"/>
    <property type="match status" value="1"/>
</dbReference>
<evidence type="ECO:0000259" key="9">
    <source>
        <dbReference type="Pfam" id="PF02771"/>
    </source>
</evidence>
<evidence type="ECO:0000313" key="10">
    <source>
        <dbReference type="EMBL" id="QDR83471.1"/>
    </source>
</evidence>
<keyword evidence="3 6" id="KW-0285">Flavoprotein</keyword>
<dbReference type="PIRSF" id="PIRSF016578">
    <property type="entry name" value="HsaA"/>
    <property type="match status" value="1"/>
</dbReference>
<gene>
    <name evidence="10" type="primary">mmgC_4</name>
    <name evidence="10" type="ORF">SPTER_49620</name>
</gene>
<dbReference type="PANTHER" id="PTHR43884">
    <property type="entry name" value="ACYL-COA DEHYDROGENASE"/>
    <property type="match status" value="1"/>
</dbReference>
<feature type="domain" description="Acyl-CoA oxidase/dehydrogenase middle" evidence="8">
    <location>
        <begin position="157"/>
        <end position="252"/>
    </location>
</feature>
<reference evidence="10 11" key="1">
    <citation type="submission" date="2019-02" db="EMBL/GenBank/DDBJ databases">
        <title>Closed genome of Sporomusa termitida DSM 4440.</title>
        <authorList>
            <person name="Poehlein A."/>
            <person name="Daniel R."/>
        </authorList>
    </citation>
    <scope>NUCLEOTIDE SEQUENCE [LARGE SCALE GENOMIC DNA]</scope>
    <source>
        <strain evidence="10 11">DSM 4440</strain>
        <plasmid evidence="11">pspter</plasmid>
    </source>
</reference>
<organism evidence="10 11">
    <name type="scientific">Sporomusa termitida</name>
    <dbReference type="NCBI Taxonomy" id="2377"/>
    <lineage>
        <taxon>Bacteria</taxon>
        <taxon>Bacillati</taxon>
        <taxon>Bacillota</taxon>
        <taxon>Negativicutes</taxon>
        <taxon>Selenomonadales</taxon>
        <taxon>Sporomusaceae</taxon>
        <taxon>Sporomusa</taxon>
    </lineage>
</organism>
<evidence type="ECO:0000256" key="2">
    <source>
        <dbReference type="ARBA" id="ARBA00009347"/>
    </source>
</evidence>
<evidence type="ECO:0000259" key="8">
    <source>
        <dbReference type="Pfam" id="PF02770"/>
    </source>
</evidence>
<sequence length="414" mass="44546">MPYGTLIAILINECVLAPEAVQDFTEGKQSKKGEKTMLVLNNEQADIQKLVREFAQKEIAPRAAAYDHSEEFPWDNIKKMAAIGLMGLPIPEQYEGMETDAVSYIIAIEEISKACAATGVILAVHTSVGTLPIYYFGTEAQKQKYIPDLASGRKIGAFALTEPNAGSDASKVATTATLEGDHYVLNGTKCFITNGAAAETFIVLASIDRSKGTKGITAFIVEKATPGFSVGKKEEKMGIRASSTTEIILDNCRIPQENLLGKEGEGFKIAMTALDSGRIGIGAQALGIAEAAYQEAVKYAKTREQFGKPIASFQAISFMLADMAIQIEAARLLVYNAAALKDAGRPFGKEAAIAKTFASDTAVKVALDAIQVLGGYGYSREYPVERLLRDAKITQIYEGTNQIQRIVIAGHILK</sequence>
<name>A0A517E1J6_9FIRM</name>
<dbReference type="InterPro" id="IPR036250">
    <property type="entry name" value="AcylCo_DH-like_C"/>
</dbReference>
<keyword evidence="11" id="KW-1185">Reference proteome</keyword>
<evidence type="ECO:0000256" key="5">
    <source>
        <dbReference type="ARBA" id="ARBA00023002"/>
    </source>
</evidence>
<keyword evidence="5 6" id="KW-0560">Oxidoreductase</keyword>
<dbReference type="Gene3D" id="2.40.110.10">
    <property type="entry name" value="Butyryl-CoA Dehydrogenase, subunit A, domain 2"/>
    <property type="match status" value="1"/>
</dbReference>
<dbReference type="KEGG" id="sted:SPTER_49620"/>
<evidence type="ECO:0000256" key="1">
    <source>
        <dbReference type="ARBA" id="ARBA00001974"/>
    </source>
</evidence>
<feature type="domain" description="Acyl-CoA dehydrogenase/oxidase N-terminal" evidence="9">
    <location>
        <begin position="42"/>
        <end position="152"/>
    </location>
</feature>